<dbReference type="PROSITE" id="PS51257">
    <property type="entry name" value="PROKAR_LIPOPROTEIN"/>
    <property type="match status" value="1"/>
</dbReference>
<dbReference type="GO" id="GO:0016020">
    <property type="term" value="C:membrane"/>
    <property type="evidence" value="ECO:0007669"/>
    <property type="project" value="UniProtKB-SubCell"/>
</dbReference>
<evidence type="ECO:0000256" key="5">
    <source>
        <dbReference type="SAM" id="Phobius"/>
    </source>
</evidence>
<dbReference type="GO" id="GO:0004252">
    <property type="term" value="F:serine-type endopeptidase activity"/>
    <property type="evidence" value="ECO:0007669"/>
    <property type="project" value="InterPro"/>
</dbReference>
<keyword evidence="3 5" id="KW-1133">Transmembrane helix</keyword>
<organism evidence="7 8">
    <name type="scientific">Candidatus Segetimicrobium genomatis</name>
    <dbReference type="NCBI Taxonomy" id="2569760"/>
    <lineage>
        <taxon>Bacteria</taxon>
        <taxon>Bacillati</taxon>
        <taxon>Candidatus Sysuimicrobiota</taxon>
        <taxon>Candidatus Sysuimicrobiia</taxon>
        <taxon>Candidatus Sysuimicrobiales</taxon>
        <taxon>Candidatus Segetimicrobiaceae</taxon>
        <taxon>Candidatus Segetimicrobium</taxon>
    </lineage>
</organism>
<name>A0A537K4J4_9BACT</name>
<keyword evidence="7" id="KW-0378">Hydrolase</keyword>
<protein>
    <submittedName>
        <fullName evidence="7">Rhomboid family intramembrane serine protease</fullName>
    </submittedName>
</protein>
<accession>A0A537K4J4</accession>
<dbReference type="InterPro" id="IPR035952">
    <property type="entry name" value="Rhomboid-like_sf"/>
</dbReference>
<evidence type="ECO:0000256" key="2">
    <source>
        <dbReference type="ARBA" id="ARBA00022692"/>
    </source>
</evidence>
<dbReference type="Pfam" id="PF01694">
    <property type="entry name" value="Rhomboid"/>
    <property type="match status" value="1"/>
</dbReference>
<dbReference type="AlphaFoldDB" id="A0A537K4J4"/>
<comment type="subcellular location">
    <subcellularLocation>
        <location evidence="1">Membrane</location>
        <topology evidence="1">Multi-pass membrane protein</topology>
    </subcellularLocation>
</comment>
<evidence type="ECO:0000259" key="6">
    <source>
        <dbReference type="Pfam" id="PF01694"/>
    </source>
</evidence>
<feature type="transmembrane region" description="Helical" evidence="5">
    <location>
        <begin position="132"/>
        <end position="149"/>
    </location>
</feature>
<evidence type="ECO:0000313" key="8">
    <source>
        <dbReference type="Proteomes" id="UP000318509"/>
    </source>
</evidence>
<dbReference type="Gene3D" id="1.20.1540.10">
    <property type="entry name" value="Rhomboid-like"/>
    <property type="match status" value="1"/>
</dbReference>
<evidence type="ECO:0000313" key="7">
    <source>
        <dbReference type="EMBL" id="TMI90688.1"/>
    </source>
</evidence>
<dbReference type="InterPro" id="IPR050925">
    <property type="entry name" value="Rhomboid_protease_S54"/>
</dbReference>
<feature type="transmembrane region" description="Helical" evidence="5">
    <location>
        <begin position="12"/>
        <end position="32"/>
    </location>
</feature>
<dbReference type="GO" id="GO:0006508">
    <property type="term" value="P:proteolysis"/>
    <property type="evidence" value="ECO:0007669"/>
    <property type="project" value="UniProtKB-KW"/>
</dbReference>
<feature type="transmembrane region" description="Helical" evidence="5">
    <location>
        <begin position="201"/>
        <end position="221"/>
    </location>
</feature>
<dbReference type="PANTHER" id="PTHR43731:SF26">
    <property type="entry name" value="RHOMBOID-LIKE PROTEIN 10, CHLOROPLASTIC"/>
    <property type="match status" value="1"/>
</dbReference>
<comment type="caution">
    <text evidence="7">The sequence shown here is derived from an EMBL/GenBank/DDBJ whole genome shotgun (WGS) entry which is preliminary data.</text>
</comment>
<proteinExistence type="predicted"/>
<dbReference type="EMBL" id="VBAK01000108">
    <property type="protein sequence ID" value="TMI90688.1"/>
    <property type="molecule type" value="Genomic_DNA"/>
</dbReference>
<gene>
    <name evidence="7" type="ORF">E6H00_06360</name>
</gene>
<feature type="transmembrane region" description="Helical" evidence="5">
    <location>
        <begin position="71"/>
        <end position="93"/>
    </location>
</feature>
<evidence type="ECO:0000256" key="1">
    <source>
        <dbReference type="ARBA" id="ARBA00004141"/>
    </source>
</evidence>
<feature type="domain" description="Peptidase S54 rhomboid" evidence="6">
    <location>
        <begin position="68"/>
        <end position="217"/>
    </location>
</feature>
<feature type="transmembrane region" description="Helical" evidence="5">
    <location>
        <begin position="105"/>
        <end position="126"/>
    </location>
</feature>
<sequence>MFPLRDDIPSRTFPVAMSLVMGACAAAFYYTLALPSPVEVKRLFTTFGVIPAQVTGVAVPTPAAFPVRLGASLFLHGGWTHLLGNMLFLWIFADNVEDAMGHGPFLVFYLICGAIANLVHVLANPLSTEPTIGASGAIAGVLGAYLLLYPRARVQLLVWLLFVFVRFVWVPAVLFLPVWVFLQLASGLATLGVPTAGGVAWWAHVGGFASGMALAGVFAGGQRR</sequence>
<keyword evidence="2 5" id="KW-0812">Transmembrane</keyword>
<reference evidence="7 8" key="1">
    <citation type="journal article" date="2019" name="Nat. Microbiol.">
        <title>Mediterranean grassland soil C-N compound turnover is dependent on rainfall and depth, and is mediated by genomically divergent microorganisms.</title>
        <authorList>
            <person name="Diamond S."/>
            <person name="Andeer P.F."/>
            <person name="Li Z."/>
            <person name="Crits-Christoph A."/>
            <person name="Burstein D."/>
            <person name="Anantharaman K."/>
            <person name="Lane K.R."/>
            <person name="Thomas B.C."/>
            <person name="Pan C."/>
            <person name="Northen T.R."/>
            <person name="Banfield J.F."/>
        </authorList>
    </citation>
    <scope>NUCLEOTIDE SEQUENCE [LARGE SCALE GENOMIC DNA]</scope>
    <source>
        <strain evidence="7">NP_3</strain>
    </source>
</reference>
<dbReference type="Proteomes" id="UP000318509">
    <property type="component" value="Unassembled WGS sequence"/>
</dbReference>
<evidence type="ECO:0000256" key="4">
    <source>
        <dbReference type="ARBA" id="ARBA00023136"/>
    </source>
</evidence>
<keyword evidence="4 5" id="KW-0472">Membrane</keyword>
<dbReference type="PANTHER" id="PTHR43731">
    <property type="entry name" value="RHOMBOID PROTEASE"/>
    <property type="match status" value="1"/>
</dbReference>
<dbReference type="SUPFAM" id="SSF144091">
    <property type="entry name" value="Rhomboid-like"/>
    <property type="match status" value="1"/>
</dbReference>
<dbReference type="InterPro" id="IPR022764">
    <property type="entry name" value="Peptidase_S54_rhomboid_dom"/>
</dbReference>
<keyword evidence="7" id="KW-0645">Protease</keyword>
<dbReference type="FunFam" id="1.20.1540.10:FF:000027">
    <property type="entry name" value="Rhomboid family intramembrane serine protease"/>
    <property type="match status" value="1"/>
</dbReference>
<feature type="transmembrane region" description="Helical" evidence="5">
    <location>
        <begin position="44"/>
        <end position="65"/>
    </location>
</feature>
<feature type="transmembrane region" description="Helical" evidence="5">
    <location>
        <begin position="156"/>
        <end position="181"/>
    </location>
</feature>
<evidence type="ECO:0000256" key="3">
    <source>
        <dbReference type="ARBA" id="ARBA00022989"/>
    </source>
</evidence>